<proteinExistence type="predicted"/>
<keyword evidence="3" id="KW-1185">Reference proteome</keyword>
<comment type="caution">
    <text evidence="2">The sequence shown here is derived from an EMBL/GenBank/DDBJ whole genome shotgun (WGS) entry which is preliminary data.</text>
</comment>
<evidence type="ECO:0000256" key="1">
    <source>
        <dbReference type="SAM" id="Phobius"/>
    </source>
</evidence>
<evidence type="ECO:0000313" key="2">
    <source>
        <dbReference type="EMBL" id="NML12632.1"/>
    </source>
</evidence>
<dbReference type="AlphaFoldDB" id="A0A7X9WZ74"/>
<accession>A0A7X9WZ74</accession>
<dbReference type="RefSeq" id="WP_169574978.1">
    <property type="nucleotide sequence ID" value="NZ_JABBFV010000023.1"/>
</dbReference>
<keyword evidence="1" id="KW-0472">Membrane</keyword>
<gene>
    <name evidence="2" type="ORF">HHL08_21280</name>
</gene>
<organism evidence="2 3">
    <name type="scientific">Sphingobium psychrophilum</name>
    <dbReference type="NCBI Taxonomy" id="2728834"/>
    <lineage>
        <taxon>Bacteria</taxon>
        <taxon>Pseudomonadati</taxon>
        <taxon>Pseudomonadota</taxon>
        <taxon>Alphaproteobacteria</taxon>
        <taxon>Sphingomonadales</taxon>
        <taxon>Sphingomonadaceae</taxon>
        <taxon>Sphingobium</taxon>
    </lineage>
</organism>
<dbReference type="EMBL" id="JABBFV010000023">
    <property type="protein sequence ID" value="NML12632.1"/>
    <property type="molecule type" value="Genomic_DNA"/>
</dbReference>
<reference evidence="2 3" key="1">
    <citation type="submission" date="2020-04" db="EMBL/GenBank/DDBJ databases">
        <title>Sphingobium sp. AR-3-1 isolated from Arctic soil.</title>
        <authorList>
            <person name="Dahal R.H."/>
            <person name="Chaudhary D.K."/>
        </authorList>
    </citation>
    <scope>NUCLEOTIDE SEQUENCE [LARGE SCALE GENOMIC DNA]</scope>
    <source>
        <strain evidence="2 3">AR-3-1</strain>
    </source>
</reference>
<keyword evidence="1" id="KW-1133">Transmembrane helix</keyword>
<evidence type="ECO:0000313" key="3">
    <source>
        <dbReference type="Proteomes" id="UP000519023"/>
    </source>
</evidence>
<name>A0A7X9WZ74_9SPHN</name>
<protein>
    <submittedName>
        <fullName evidence="2">Uncharacterized protein</fullName>
    </submittedName>
</protein>
<sequence length="73" mass="7817">MYKEQQDGDVVTHVSAVEAKGGSKSRVSRNILVVSLFLVIVALVASLAFGFFETDRTGADQVTADNTAQSDVR</sequence>
<keyword evidence="1" id="KW-0812">Transmembrane</keyword>
<feature type="transmembrane region" description="Helical" evidence="1">
    <location>
        <begin position="31"/>
        <end position="52"/>
    </location>
</feature>
<dbReference type="Proteomes" id="UP000519023">
    <property type="component" value="Unassembled WGS sequence"/>
</dbReference>